<evidence type="ECO:0000256" key="3">
    <source>
        <dbReference type="ARBA" id="ARBA00016943"/>
    </source>
</evidence>
<feature type="binding site" evidence="12">
    <location>
        <position position="545"/>
    </location>
    <ligand>
        <name>K(+)</name>
        <dbReference type="ChEBI" id="CHEBI:29103"/>
    </ligand>
</feature>
<keyword evidence="12" id="KW-0963">Cytoplasm</keyword>
<comment type="pathway">
    <text evidence="12">Carbohydrate metabolism; D-ribose degradation; D-ribose 5-phosphate from beta-D-ribopyranose: step 2/2.</text>
</comment>
<dbReference type="EC" id="2.7.1.15" evidence="2 12"/>
<dbReference type="GO" id="GO:0005737">
    <property type="term" value="C:cytoplasm"/>
    <property type="evidence" value="ECO:0007669"/>
    <property type="project" value="UniProtKB-SubCell"/>
</dbReference>
<dbReference type="PANTHER" id="PTHR10584">
    <property type="entry name" value="SUGAR KINASE"/>
    <property type="match status" value="1"/>
</dbReference>
<evidence type="ECO:0000259" key="14">
    <source>
        <dbReference type="Pfam" id="PF00294"/>
    </source>
</evidence>
<comment type="similarity">
    <text evidence="1">Belongs to the carbohydrate kinase pfkB family.</text>
</comment>
<evidence type="ECO:0000313" key="16">
    <source>
        <dbReference type="Proteomes" id="UP000307173"/>
    </source>
</evidence>
<feature type="binding site" evidence="12">
    <location>
        <position position="549"/>
    </location>
    <ligand>
        <name>substrate</name>
    </ligand>
</feature>
<keyword evidence="5 12" id="KW-0479">Metal-binding</keyword>
<comment type="activity regulation">
    <text evidence="12">Activated by a monovalent cation that binds near, but not in, the active site. The most likely occupant of the site in vivo is potassium. Ion binding induces a conformational change that may alter substrate affinity.</text>
</comment>
<comment type="subunit">
    <text evidence="12">Homodimer.</text>
</comment>
<evidence type="ECO:0000256" key="5">
    <source>
        <dbReference type="ARBA" id="ARBA00022723"/>
    </source>
</evidence>
<keyword evidence="6 12" id="KW-0547">Nucleotide-binding</keyword>
<keyword evidence="10 12" id="KW-0630">Potassium</keyword>
<dbReference type="GO" id="GO:0019303">
    <property type="term" value="P:D-ribose catabolic process"/>
    <property type="evidence" value="ECO:0007669"/>
    <property type="project" value="UniProtKB-UniRule"/>
</dbReference>
<gene>
    <name evidence="12" type="primary">RBK1</name>
    <name evidence="15" type="ORF">CANINC_000705</name>
</gene>
<evidence type="ECO:0000313" key="15">
    <source>
        <dbReference type="EMBL" id="TID30789.1"/>
    </source>
</evidence>
<dbReference type="HAMAP" id="MF_01987">
    <property type="entry name" value="Ribokinase"/>
    <property type="match status" value="1"/>
</dbReference>
<dbReference type="InterPro" id="IPR011877">
    <property type="entry name" value="Ribokinase"/>
</dbReference>
<dbReference type="GO" id="GO:0004747">
    <property type="term" value="F:ribokinase activity"/>
    <property type="evidence" value="ECO:0007669"/>
    <property type="project" value="UniProtKB-UniRule"/>
</dbReference>
<dbReference type="Pfam" id="PF00294">
    <property type="entry name" value="PfkB"/>
    <property type="match status" value="2"/>
</dbReference>
<evidence type="ECO:0000256" key="7">
    <source>
        <dbReference type="ARBA" id="ARBA00022777"/>
    </source>
</evidence>
<feature type="compositionally biased region" description="Low complexity" evidence="13">
    <location>
        <begin position="175"/>
        <end position="194"/>
    </location>
</feature>
<evidence type="ECO:0000256" key="2">
    <source>
        <dbReference type="ARBA" id="ARBA00012035"/>
    </source>
</evidence>
<evidence type="ECO:0000256" key="9">
    <source>
        <dbReference type="ARBA" id="ARBA00022842"/>
    </source>
</evidence>
<keyword evidence="8 12" id="KW-0067">ATP-binding</keyword>
<feature type="domain" description="Carbohydrate kinase PfkB" evidence="14">
    <location>
        <begin position="428"/>
        <end position="590"/>
    </location>
</feature>
<feature type="binding site" evidence="12">
    <location>
        <begin position="10"/>
        <end position="12"/>
    </location>
    <ligand>
        <name>substrate</name>
    </ligand>
</feature>
<dbReference type="SUPFAM" id="SSF53613">
    <property type="entry name" value="Ribokinase-like"/>
    <property type="match status" value="2"/>
</dbReference>
<dbReference type="Proteomes" id="UP000307173">
    <property type="component" value="Unassembled WGS sequence"/>
</dbReference>
<dbReference type="EMBL" id="SELW01000121">
    <property type="protein sequence ID" value="TID30789.1"/>
    <property type="molecule type" value="Genomic_DNA"/>
</dbReference>
<name>A0A4T0X5R5_9ASCO</name>
<dbReference type="InterPro" id="IPR002139">
    <property type="entry name" value="Ribo/fructo_kinase"/>
</dbReference>
<evidence type="ECO:0000256" key="11">
    <source>
        <dbReference type="ARBA" id="ARBA00023277"/>
    </source>
</evidence>
<dbReference type="InterPro" id="IPR029056">
    <property type="entry name" value="Ribokinase-like"/>
</dbReference>
<dbReference type="InterPro" id="IPR011611">
    <property type="entry name" value="PfkB_dom"/>
</dbReference>
<feature type="binding site" evidence="12">
    <location>
        <position position="451"/>
    </location>
    <ligand>
        <name>ATP</name>
        <dbReference type="ChEBI" id="CHEBI:30616"/>
    </ligand>
</feature>
<feature type="region of interest" description="Disordered" evidence="13">
    <location>
        <begin position="228"/>
        <end position="258"/>
    </location>
</feature>
<feature type="binding site" evidence="12">
    <location>
        <position position="584"/>
    </location>
    <ligand>
        <name>K(+)</name>
        <dbReference type="ChEBI" id="CHEBI:29103"/>
    </ligand>
</feature>
<dbReference type="STRING" id="52247.A0A4T0X5R5"/>
<feature type="compositionally biased region" description="Low complexity" evidence="13">
    <location>
        <begin position="228"/>
        <end position="238"/>
    </location>
</feature>
<feature type="active site" description="Proton acceptor" evidence="12">
    <location>
        <position position="549"/>
    </location>
</feature>
<evidence type="ECO:0000256" key="8">
    <source>
        <dbReference type="ARBA" id="ARBA00022840"/>
    </source>
</evidence>
<keyword evidence="7 12" id="KW-0418">Kinase</keyword>
<dbReference type="Gene3D" id="3.40.1190.20">
    <property type="match status" value="2"/>
</dbReference>
<evidence type="ECO:0000256" key="1">
    <source>
        <dbReference type="ARBA" id="ARBA00005380"/>
    </source>
</evidence>
<organism evidence="15 16">
    <name type="scientific">Pichia inconspicua</name>
    <dbReference type="NCBI Taxonomy" id="52247"/>
    <lineage>
        <taxon>Eukaryota</taxon>
        <taxon>Fungi</taxon>
        <taxon>Dikarya</taxon>
        <taxon>Ascomycota</taxon>
        <taxon>Saccharomycotina</taxon>
        <taxon>Pichiomycetes</taxon>
        <taxon>Pichiales</taxon>
        <taxon>Pichiaceae</taxon>
        <taxon>Pichia</taxon>
    </lineage>
</organism>
<reference evidence="15 16" key="1">
    <citation type="journal article" date="2019" name="Front. Genet.">
        <title>Whole-Genome Sequencing of the Opportunistic Yeast Pathogen Candida inconspicua Uncovers Its Hybrid Origin.</title>
        <authorList>
            <person name="Mixao V."/>
            <person name="Hansen A.P."/>
            <person name="Saus E."/>
            <person name="Boekhout T."/>
            <person name="Lass-Florl C."/>
            <person name="Gabaldon T."/>
        </authorList>
    </citation>
    <scope>NUCLEOTIDE SEQUENCE [LARGE SCALE GENOMIC DNA]</scope>
    <source>
        <strain evidence="15 16">CBS 180</strain>
    </source>
</reference>
<feature type="region of interest" description="Disordered" evidence="13">
    <location>
        <begin position="271"/>
        <end position="298"/>
    </location>
</feature>
<feature type="binding site" evidence="12">
    <location>
        <position position="582"/>
    </location>
    <ligand>
        <name>K(+)</name>
        <dbReference type="ChEBI" id="CHEBI:29103"/>
    </ligand>
</feature>
<keyword evidence="9 12" id="KW-0460">Magnesium</keyword>
<comment type="caution">
    <text evidence="12">Lacks conserved residue(s) required for the propagation of feature annotation.</text>
</comment>
<feature type="binding site" evidence="12">
    <location>
        <position position="400"/>
    </location>
    <ligand>
        <name>substrate</name>
    </ligand>
</feature>
<comment type="similarity">
    <text evidence="12">Belongs to the carbohydrate kinase PfkB family. Ribokinase subfamily.</text>
</comment>
<dbReference type="PROSITE" id="PS00584">
    <property type="entry name" value="PFKB_KINASES_2"/>
    <property type="match status" value="1"/>
</dbReference>
<evidence type="ECO:0000256" key="6">
    <source>
        <dbReference type="ARBA" id="ARBA00022741"/>
    </source>
</evidence>
<dbReference type="OrthoDB" id="415590at2759"/>
<feature type="binding site" evidence="12">
    <location>
        <position position="543"/>
    </location>
    <ligand>
        <name>K(+)</name>
        <dbReference type="ChEBI" id="CHEBI:29103"/>
    </ligand>
</feature>
<dbReference type="GO" id="GO:0046872">
    <property type="term" value="F:metal ion binding"/>
    <property type="evidence" value="ECO:0007669"/>
    <property type="project" value="UniProtKB-KW"/>
</dbReference>
<keyword evidence="12" id="KW-0539">Nucleus</keyword>
<feature type="binding site" evidence="12">
    <location>
        <begin position="512"/>
        <end position="517"/>
    </location>
    <ligand>
        <name>ATP</name>
        <dbReference type="ChEBI" id="CHEBI:30616"/>
    </ligand>
</feature>
<feature type="binding site" evidence="12">
    <location>
        <begin position="38"/>
        <end position="42"/>
    </location>
    <ligand>
        <name>substrate</name>
    </ligand>
</feature>
<comment type="caution">
    <text evidence="15">The sequence shown here is derived from an EMBL/GenBank/DDBJ whole genome shotgun (WGS) entry which is preliminary data.</text>
</comment>
<dbReference type="InterPro" id="IPR002173">
    <property type="entry name" value="Carboh/pur_kinase_PfkB_CS"/>
</dbReference>
<feature type="domain" description="Carbohydrate kinase PfkB" evidence="14">
    <location>
        <begin position="3"/>
        <end position="150"/>
    </location>
</feature>
<keyword evidence="11 12" id="KW-0119">Carbohydrate metabolism</keyword>
<protein>
    <recommendedName>
        <fullName evidence="3 12">Ribokinase</fullName>
        <shortName evidence="12">RK</shortName>
        <ecNumber evidence="2 12">2.7.1.15</ecNumber>
    </recommendedName>
</protein>
<dbReference type="AlphaFoldDB" id="A0A4T0X5R5"/>
<feature type="binding site" evidence="12">
    <location>
        <position position="579"/>
    </location>
    <ligand>
        <name>K(+)</name>
        <dbReference type="ChEBI" id="CHEBI:29103"/>
    </ligand>
</feature>
<dbReference type="PRINTS" id="PR00990">
    <property type="entry name" value="RIBOKINASE"/>
</dbReference>
<comment type="cofactor">
    <cofactor evidence="12">
        <name>Mg(2+)</name>
        <dbReference type="ChEBI" id="CHEBI:18420"/>
    </cofactor>
    <text evidence="12">Requires a divalent cation, most likely magnesium in vivo, as an electrophilic catalyst to aid phosphoryl group transfer. It is the chelate of the metal and the nucleotide that is the actual substrate.</text>
</comment>
<proteinExistence type="inferred from homology"/>
<keyword evidence="16" id="KW-1185">Reference proteome</keyword>
<comment type="function">
    <text evidence="12">Catalyzes the phosphorylation of ribose at O-5 in a reaction requiring ATP and magnesium. The resulting D-ribose-5-phosphate can then be used either for sythesis of nucleotides, histidine, and tryptophan, or as a component of the pentose phosphate pathway.</text>
</comment>
<feature type="compositionally biased region" description="Polar residues" evidence="13">
    <location>
        <begin position="271"/>
        <end position="280"/>
    </location>
</feature>
<evidence type="ECO:0000256" key="12">
    <source>
        <dbReference type="HAMAP-Rule" id="MF_03215"/>
    </source>
</evidence>
<keyword evidence="4 12" id="KW-0808">Transferase</keyword>
<comment type="catalytic activity">
    <reaction evidence="12">
        <text>D-ribose + ATP = D-ribose 5-phosphate + ADP + H(+)</text>
        <dbReference type="Rhea" id="RHEA:13697"/>
        <dbReference type="ChEBI" id="CHEBI:15378"/>
        <dbReference type="ChEBI" id="CHEBI:30616"/>
        <dbReference type="ChEBI" id="CHEBI:47013"/>
        <dbReference type="ChEBI" id="CHEBI:78346"/>
        <dbReference type="ChEBI" id="CHEBI:456216"/>
        <dbReference type="EC" id="2.7.1.15"/>
    </reaction>
</comment>
<feature type="binding site" evidence="12">
    <location>
        <begin position="548"/>
        <end position="549"/>
    </location>
    <ligand>
        <name>ATP</name>
        <dbReference type="ChEBI" id="CHEBI:30616"/>
    </ligand>
</feature>
<evidence type="ECO:0000256" key="13">
    <source>
        <dbReference type="SAM" id="MobiDB-lite"/>
    </source>
</evidence>
<feature type="region of interest" description="Disordered" evidence="13">
    <location>
        <begin position="170"/>
        <end position="203"/>
    </location>
</feature>
<evidence type="ECO:0000256" key="10">
    <source>
        <dbReference type="ARBA" id="ARBA00022958"/>
    </source>
</evidence>
<evidence type="ECO:0000256" key="4">
    <source>
        <dbReference type="ARBA" id="ARBA00022679"/>
    </source>
</evidence>
<dbReference type="GO" id="GO:0005634">
    <property type="term" value="C:nucleus"/>
    <property type="evidence" value="ECO:0007669"/>
    <property type="project" value="UniProtKB-SubCell"/>
</dbReference>
<comment type="subcellular location">
    <subcellularLocation>
        <location evidence="12">Cytoplasm</location>
    </subcellularLocation>
    <subcellularLocation>
        <location evidence="12">Nucleus</location>
    </subcellularLocation>
</comment>
<dbReference type="UniPathway" id="UPA00916">
    <property type="reaction ID" value="UER00889"/>
</dbReference>
<accession>A0A4T0X5R5</accession>
<sequence>MPVVVFGSLNHDLVTHTVKFPSAGETVTGASFETHLGGKGFNEAIAVAKLRSSSDKFKVKLVGSLGDSGSPTDNVLIQSFKEYLTSNGVSTDLIKIVKGTVTGTATIIVQDDTSGENRIIVVPGANAYTDPTLEELTTIFKNSNYSELQSSIENIEIPSHVHAHATKPLNDEQTVRTTSTSSHPPSHVHSHGSSANLSQEDSNNGLIYKNGSLIHSWSASGTNLNNLTHTSSSTSVHSHGTRPVGGGGGAGDDDDCEKGKISRDFVISQITGSNNDNSEIPSELHSHASHSKLSTMTYPSPKPSVIDLQNNAITLASKAPVNTSNSNLNSAANARIPSGVNLTAQQRLTNVSFSLGGSSAHSSNVHLTPSQSYLQMFNSNVHRTKQIVDDNSYIAILQNEIPNPHGLISNITKSFPNVLIMYNPSPLPVTNSGYNNELLDSLHHSHYIIMNEHELSAIVEHYHNDPNREPLTTLRNISNFDPPEEESETITLYAGKLTKLRTIVTKPALIVTLGGLGVLYSPAGAFTMAYVPAEEVPVDDIVDTTGAGDTFLGALATCLYRGEPLDNAVKFATRASAITIQRKGAAEAIPLYKEVEKRGWIL</sequence>
<dbReference type="GO" id="GO:0005524">
    <property type="term" value="F:ATP binding"/>
    <property type="evidence" value="ECO:0007669"/>
    <property type="project" value="UniProtKB-UniRule"/>
</dbReference>
<dbReference type="PANTHER" id="PTHR10584:SF166">
    <property type="entry name" value="RIBOKINASE"/>
    <property type="match status" value="1"/>
</dbReference>